<evidence type="ECO:0000313" key="5">
    <source>
        <dbReference type="Proteomes" id="UP000217182"/>
    </source>
</evidence>
<sequence>MKITISSIVLLAGLAIQPAPILAAEPPAPAKQAAAVGNHFSFVRYHADYQVHADASSVTTESYEILLKTKVAVEKFSQIRQSYSEKMETLEVLSAYTLTADGQRYDVAPERIYTQDGYSSALSPIYADRKVRVIVFSNLAPGSRVVYQLRRTQNTPYFPGYFSLWETFSAFDQFDDAEVTLQAPASLPMQIYTRDVDGSDKPQLRDGQAHWRWHYQRSTPLKAPNWTAEKWTFSPVIMAGTYREWSQMANAYQLKAGEAAQVTPAIRTLAENITAGIDDRREQTAALYRWVAQNIRYVAVYLGNGGLEPNSAQSVLDNHYGDCKDHVVLLEALLAAKGIDSTPVLIGANKGPLLPAVPVLGRFNHAITYVPEFDLYLDSTSAWARFGQLPEADLGAPVLLTREAKLARTPDNDEQRNSSSLNVDLTFDDSGNLRGKTERKLGDVDEIVMRRYFSQVNPQNRARVEESIMATSGIDGHGEIVMNDNPLDLKKPFSYGYRFRADDYVDFNVVGGMTLPNPPGDRSFRNQYTATVAPTNETPFYCHAKQYDETYRLQLPAKVPIIAIPANQQFRNAAGEYQVEWRRDGQRVIVNHRLQINAIRGKDALCQPQDYPAFRALFQQVRRGFRGQVVYGDLSSEKR</sequence>
<dbReference type="KEGG" id="gqu:AWC35_23420"/>
<feature type="domain" description="Transglutaminase-like" evidence="2">
    <location>
        <begin position="267"/>
        <end position="341"/>
    </location>
</feature>
<keyword evidence="1" id="KW-0732">Signal</keyword>
<dbReference type="Gene3D" id="3.10.620.30">
    <property type="match status" value="1"/>
</dbReference>
<accession>A0A250B7J3</accession>
<name>A0A250B7J3_9GAMM</name>
<feature type="chain" id="PRO_5013077834" evidence="1">
    <location>
        <begin position="24"/>
        <end position="639"/>
    </location>
</feature>
<dbReference type="Proteomes" id="UP000217182">
    <property type="component" value="Chromosome"/>
</dbReference>
<evidence type="ECO:0000259" key="2">
    <source>
        <dbReference type="Pfam" id="PF01841"/>
    </source>
</evidence>
<feature type="domain" description="DUF3857" evidence="3">
    <location>
        <begin position="53"/>
        <end position="220"/>
    </location>
</feature>
<reference evidence="4 5" key="1">
    <citation type="submission" date="2016-01" db="EMBL/GenBank/DDBJ databases">
        <authorList>
            <person name="Oliw E.H."/>
        </authorList>
    </citation>
    <scope>NUCLEOTIDE SEQUENCE [LARGE SCALE GENOMIC DNA]</scope>
    <source>
        <strain evidence="4 5">FRB97</strain>
    </source>
</reference>
<evidence type="ECO:0000313" key="4">
    <source>
        <dbReference type="EMBL" id="ATA22046.1"/>
    </source>
</evidence>
<dbReference type="RefSeq" id="WP_095848635.1">
    <property type="nucleotide sequence ID" value="NZ_CP014136.1"/>
</dbReference>
<dbReference type="InterPro" id="IPR038765">
    <property type="entry name" value="Papain-like_cys_pep_sf"/>
</dbReference>
<dbReference type="Pfam" id="PF12969">
    <property type="entry name" value="DUF3857"/>
    <property type="match status" value="1"/>
</dbReference>
<keyword evidence="5" id="KW-1185">Reference proteome</keyword>
<proteinExistence type="predicted"/>
<gene>
    <name evidence="4" type="ORF">AWC35_23420</name>
</gene>
<dbReference type="EMBL" id="CP014136">
    <property type="protein sequence ID" value="ATA22046.1"/>
    <property type="molecule type" value="Genomic_DNA"/>
</dbReference>
<dbReference type="OrthoDB" id="103430at2"/>
<dbReference type="SUPFAM" id="SSF54001">
    <property type="entry name" value="Cysteine proteinases"/>
    <property type="match status" value="1"/>
</dbReference>
<dbReference type="Gene3D" id="2.60.120.1130">
    <property type="match status" value="1"/>
</dbReference>
<dbReference type="InterPro" id="IPR024618">
    <property type="entry name" value="DUF3857"/>
</dbReference>
<evidence type="ECO:0000256" key="1">
    <source>
        <dbReference type="SAM" id="SignalP"/>
    </source>
</evidence>
<protein>
    <submittedName>
        <fullName evidence="4">Transglutaminase</fullName>
    </submittedName>
</protein>
<dbReference type="Pfam" id="PF01841">
    <property type="entry name" value="Transglut_core"/>
    <property type="match status" value="1"/>
</dbReference>
<feature type="signal peptide" evidence="1">
    <location>
        <begin position="1"/>
        <end position="23"/>
    </location>
</feature>
<evidence type="ECO:0000259" key="3">
    <source>
        <dbReference type="Pfam" id="PF12969"/>
    </source>
</evidence>
<organism evidence="4 5">
    <name type="scientific">Gibbsiella quercinecans</name>
    <dbReference type="NCBI Taxonomy" id="929813"/>
    <lineage>
        <taxon>Bacteria</taxon>
        <taxon>Pseudomonadati</taxon>
        <taxon>Pseudomonadota</taxon>
        <taxon>Gammaproteobacteria</taxon>
        <taxon>Enterobacterales</taxon>
        <taxon>Yersiniaceae</taxon>
        <taxon>Gibbsiella</taxon>
    </lineage>
</organism>
<dbReference type="AlphaFoldDB" id="A0A250B7J3"/>
<dbReference type="InterPro" id="IPR002931">
    <property type="entry name" value="Transglutaminase-like"/>
</dbReference>
<dbReference type="Gene3D" id="2.60.40.3140">
    <property type="match status" value="1"/>
</dbReference>